<keyword evidence="2" id="KW-1185">Reference proteome</keyword>
<evidence type="ECO:0000313" key="1">
    <source>
        <dbReference type="EMBL" id="MCP2272034.1"/>
    </source>
</evidence>
<dbReference type="Proteomes" id="UP001205185">
    <property type="component" value="Unassembled WGS sequence"/>
</dbReference>
<protein>
    <submittedName>
        <fullName evidence="1">Uncharacterized protein</fullName>
    </submittedName>
</protein>
<accession>A0ABT1IHB0</accession>
<proteinExistence type="predicted"/>
<gene>
    <name evidence="1" type="ORF">LV75_004553</name>
</gene>
<sequence length="86" mass="8999">MTIEEIAAAAGAAASSRGARRLAETVVVSRGHTVRGRDRGTTMVSLVDSIAAADDLDAEIHVVEPDGSTWSVTLTSGHASREPRDR</sequence>
<organism evidence="1 2">
    <name type="scientific">Actinokineospora diospyrosa</name>
    <dbReference type="NCBI Taxonomy" id="103728"/>
    <lineage>
        <taxon>Bacteria</taxon>
        <taxon>Bacillati</taxon>
        <taxon>Actinomycetota</taxon>
        <taxon>Actinomycetes</taxon>
        <taxon>Pseudonocardiales</taxon>
        <taxon>Pseudonocardiaceae</taxon>
        <taxon>Actinokineospora</taxon>
    </lineage>
</organism>
<comment type="caution">
    <text evidence="1">The sequence shown here is derived from an EMBL/GenBank/DDBJ whole genome shotgun (WGS) entry which is preliminary data.</text>
</comment>
<evidence type="ECO:0000313" key="2">
    <source>
        <dbReference type="Proteomes" id="UP001205185"/>
    </source>
</evidence>
<dbReference type="RefSeq" id="WP_253888983.1">
    <property type="nucleotide sequence ID" value="NZ_BAAAVB010000015.1"/>
</dbReference>
<reference evidence="1 2" key="1">
    <citation type="submission" date="2022-06" db="EMBL/GenBank/DDBJ databases">
        <title>Genomic Encyclopedia of Archaeal and Bacterial Type Strains, Phase II (KMG-II): from individual species to whole genera.</title>
        <authorList>
            <person name="Goeker M."/>
        </authorList>
    </citation>
    <scope>NUCLEOTIDE SEQUENCE [LARGE SCALE GENOMIC DNA]</scope>
    <source>
        <strain evidence="1 2">DSM 44255</strain>
    </source>
</reference>
<dbReference type="EMBL" id="JAMTCO010000011">
    <property type="protein sequence ID" value="MCP2272034.1"/>
    <property type="molecule type" value="Genomic_DNA"/>
</dbReference>
<name>A0ABT1IHB0_9PSEU</name>